<sequence>MGNTIHIGGRLPHQRIPYNHANYRIRRPMYNAVLPTGWKNQIPMRAASLNNRPPVLPLRVPTKEFYSVNKIPEYSPEYRPELVALPSTHRGGVDDDKGPIHTIPAPNLSPADKPLIRYGAGANLENVVEPPQSYSTDLHYHLAQNPRRTTFGPDAINNGLSPKRVTTNSIPSQRNQYEVTESNDVTLKERETAQPVVFPPQDLDMTKLYSIIINNPQPQPNELFVNRPVNLDPNVQLGQSNVPMQTNLHSSLNVGFPPTVISQTPYTVMRQDLPVDLHVGHPAPAGPPLSALELYNLLNNLPHNLAEQYRTDQQHILQHQQPQPQLDPILESNSASFSQPQMHSFNYDEQTNQLQLRQQQILSDRNYATESVAADYNLNSESPSDIRKEINDNVHSDQQVQYPINVLEQSENNLDEYGEIARQNNPAAYFDKVMNDNGISTRYYTTLPNREAAEKLAALAAAGNVNSRLIGQLQKQQKKDKENDETMPFNHKNDDGNDTIIQHNQTIRLQTDDNQQQKYNQTKSDQNMNINFHSHHRQSYSVENDEKSPLQITVPDENDYVTSDEDPNNVKDDIGEIEYEYENENENEDVEPIQTTLHYNDSRIEFGSRLRS</sequence>
<reference evidence="2 3" key="1">
    <citation type="submission" date="2023-03" db="EMBL/GenBank/DDBJ databases">
        <title>High recombination rates correlate with genetic variation in Cardiocondyla obscurior ants.</title>
        <authorList>
            <person name="Errbii M."/>
        </authorList>
    </citation>
    <scope>NUCLEOTIDE SEQUENCE [LARGE SCALE GENOMIC DNA]</scope>
    <source>
        <strain evidence="2">Alpha-2009</strain>
        <tissue evidence="2">Whole body</tissue>
    </source>
</reference>
<keyword evidence="3" id="KW-1185">Reference proteome</keyword>
<dbReference type="Proteomes" id="UP001430953">
    <property type="component" value="Unassembled WGS sequence"/>
</dbReference>
<dbReference type="EMBL" id="JADYXP020000001">
    <property type="protein sequence ID" value="KAL0132800.1"/>
    <property type="molecule type" value="Genomic_DNA"/>
</dbReference>
<evidence type="ECO:0000313" key="2">
    <source>
        <dbReference type="EMBL" id="KAL0132800.1"/>
    </source>
</evidence>
<proteinExistence type="predicted"/>
<organism evidence="2 3">
    <name type="scientific">Cardiocondyla obscurior</name>
    <dbReference type="NCBI Taxonomy" id="286306"/>
    <lineage>
        <taxon>Eukaryota</taxon>
        <taxon>Metazoa</taxon>
        <taxon>Ecdysozoa</taxon>
        <taxon>Arthropoda</taxon>
        <taxon>Hexapoda</taxon>
        <taxon>Insecta</taxon>
        <taxon>Pterygota</taxon>
        <taxon>Neoptera</taxon>
        <taxon>Endopterygota</taxon>
        <taxon>Hymenoptera</taxon>
        <taxon>Apocrita</taxon>
        <taxon>Aculeata</taxon>
        <taxon>Formicoidea</taxon>
        <taxon>Formicidae</taxon>
        <taxon>Myrmicinae</taxon>
        <taxon>Cardiocondyla</taxon>
    </lineage>
</organism>
<dbReference type="AlphaFoldDB" id="A0AAW2GZQ2"/>
<comment type="caution">
    <text evidence="2">The sequence shown here is derived from an EMBL/GenBank/DDBJ whole genome shotgun (WGS) entry which is preliminary data.</text>
</comment>
<name>A0AAW2GZQ2_9HYME</name>
<feature type="compositionally biased region" description="Polar residues" evidence="1">
    <location>
        <begin position="158"/>
        <end position="169"/>
    </location>
</feature>
<gene>
    <name evidence="2" type="ORF">PUN28_000487</name>
</gene>
<feature type="region of interest" description="Disordered" evidence="1">
    <location>
        <begin position="475"/>
        <end position="498"/>
    </location>
</feature>
<protein>
    <submittedName>
        <fullName evidence="2">Uncharacterized protein</fullName>
    </submittedName>
</protein>
<accession>A0AAW2GZQ2</accession>
<evidence type="ECO:0000313" key="3">
    <source>
        <dbReference type="Proteomes" id="UP001430953"/>
    </source>
</evidence>
<evidence type="ECO:0000256" key="1">
    <source>
        <dbReference type="SAM" id="MobiDB-lite"/>
    </source>
</evidence>
<feature type="region of interest" description="Disordered" evidence="1">
    <location>
        <begin position="150"/>
        <end position="169"/>
    </location>
</feature>